<dbReference type="SFLD" id="SFLDG01129">
    <property type="entry name" value="C1.5:_HAD__Beta-PGM__Phosphata"/>
    <property type="match status" value="1"/>
</dbReference>
<dbReference type="Gene3D" id="3.40.50.1000">
    <property type="entry name" value="HAD superfamily/HAD-like"/>
    <property type="match status" value="1"/>
</dbReference>
<feature type="compositionally biased region" description="Low complexity" evidence="1">
    <location>
        <begin position="1"/>
        <end position="34"/>
    </location>
</feature>
<dbReference type="SUPFAM" id="SSF56784">
    <property type="entry name" value="HAD-like"/>
    <property type="match status" value="1"/>
</dbReference>
<dbReference type="InterPro" id="IPR023214">
    <property type="entry name" value="HAD_sf"/>
</dbReference>
<dbReference type="EMBL" id="KQ086065">
    <property type="protein sequence ID" value="KLO09124.1"/>
    <property type="molecule type" value="Genomic_DNA"/>
</dbReference>
<dbReference type="InterPro" id="IPR006439">
    <property type="entry name" value="HAD-SF_hydro_IA"/>
</dbReference>
<dbReference type="OrthoDB" id="2012566at2759"/>
<evidence type="ECO:0000256" key="1">
    <source>
        <dbReference type="SAM" id="MobiDB-lite"/>
    </source>
</evidence>
<dbReference type="AlphaFoldDB" id="A0A0H2RBD4"/>
<accession>A0A0H2RBD4</accession>
<dbReference type="Gene3D" id="1.10.150.240">
    <property type="entry name" value="Putative phosphatase, domain 2"/>
    <property type="match status" value="1"/>
</dbReference>
<dbReference type="GO" id="GO:0016791">
    <property type="term" value="F:phosphatase activity"/>
    <property type="evidence" value="ECO:0007669"/>
    <property type="project" value="UniProtKB-ARBA"/>
</dbReference>
<sequence length="518" mass="57562">MSIHGSSMSSYSSTVPSMTSSPASTSTPSSPASSIHEIGPVPEARRKGQCNALIFDLGDVLFTWSAETKTTISPKLLKKILNSLTWFEYEKGNIGEQEAYDAVAKEFGVPSSEVGAAFQCARDSLQSNPRLVSLIRELKSQYDLKVYAMSNISAPDWEVLRTKATPEEWAMFDRVFTSAAARERKPNLGFYRQVVEATGVDPARSVFVDDKLDNVISARSVGLNAIIFDSFENVARQLKNYVADPIGRAEAWLRDNAKKMLSITDAGVVVYENFGQMLILEATGDRSLVDYVEYPRLFNFFQGNGVFTTESFPCDLDSTSIGLTVTNHVDEKTRHSVMDEMLTYKNEDGIIATYFDATRPRIDPVVCANVLTFFYKNGRGEELNETLDWVYDILLHRAYLDGTRYYFGSDTFLFFLSRLLSESPSVYARFAPVFQERVKERMGATGDAMSLAMRIIAAATVKIQDRVDCDALLQTQEDDGGFPIGWMYKYGATGMLLGNKGLSTALAIQAIKAVESFP</sequence>
<dbReference type="STRING" id="27342.A0A0H2RBD4"/>
<gene>
    <name evidence="2" type="ORF">SCHPADRAFT_908026</name>
</gene>
<reference evidence="2 3" key="1">
    <citation type="submission" date="2015-04" db="EMBL/GenBank/DDBJ databases">
        <title>Complete genome sequence of Schizopora paradoxa KUC8140, a cosmopolitan wood degrader in East Asia.</title>
        <authorList>
            <consortium name="DOE Joint Genome Institute"/>
            <person name="Min B."/>
            <person name="Park H."/>
            <person name="Jang Y."/>
            <person name="Kim J.-J."/>
            <person name="Kim K.H."/>
            <person name="Pangilinan J."/>
            <person name="Lipzen A."/>
            <person name="Riley R."/>
            <person name="Grigoriev I.V."/>
            <person name="Spatafora J.W."/>
            <person name="Choi I.-G."/>
        </authorList>
    </citation>
    <scope>NUCLEOTIDE SEQUENCE [LARGE SCALE GENOMIC DNA]</scope>
    <source>
        <strain evidence="2 3">KUC8140</strain>
    </source>
</reference>
<dbReference type="InParanoid" id="A0A0H2RBD4"/>
<feature type="region of interest" description="Disordered" evidence="1">
    <location>
        <begin position="1"/>
        <end position="37"/>
    </location>
</feature>
<proteinExistence type="predicted"/>
<keyword evidence="3" id="KW-1185">Reference proteome</keyword>
<dbReference type="PANTHER" id="PTHR43611:SF3">
    <property type="entry name" value="FLAVIN MONONUCLEOTIDE HYDROLASE 1, CHLOROPLATIC"/>
    <property type="match status" value="1"/>
</dbReference>
<dbReference type="PANTHER" id="PTHR43611">
    <property type="entry name" value="ALPHA-D-GLUCOSE 1-PHOSPHATE PHOSPHATASE"/>
    <property type="match status" value="1"/>
</dbReference>
<dbReference type="InterPro" id="IPR023198">
    <property type="entry name" value="PGP-like_dom2"/>
</dbReference>
<dbReference type="NCBIfam" id="TIGR01509">
    <property type="entry name" value="HAD-SF-IA-v3"/>
    <property type="match status" value="1"/>
</dbReference>
<evidence type="ECO:0000313" key="3">
    <source>
        <dbReference type="Proteomes" id="UP000053477"/>
    </source>
</evidence>
<dbReference type="InterPro" id="IPR036412">
    <property type="entry name" value="HAD-like_sf"/>
</dbReference>
<evidence type="ECO:0000313" key="2">
    <source>
        <dbReference type="EMBL" id="KLO09124.1"/>
    </source>
</evidence>
<protein>
    <submittedName>
        <fullName evidence="2">HAD-like protein</fullName>
    </submittedName>
</protein>
<dbReference type="SFLD" id="SFLDS00003">
    <property type="entry name" value="Haloacid_Dehalogenase"/>
    <property type="match status" value="1"/>
</dbReference>
<organism evidence="2 3">
    <name type="scientific">Schizopora paradoxa</name>
    <dbReference type="NCBI Taxonomy" id="27342"/>
    <lineage>
        <taxon>Eukaryota</taxon>
        <taxon>Fungi</taxon>
        <taxon>Dikarya</taxon>
        <taxon>Basidiomycota</taxon>
        <taxon>Agaricomycotina</taxon>
        <taxon>Agaricomycetes</taxon>
        <taxon>Hymenochaetales</taxon>
        <taxon>Schizoporaceae</taxon>
        <taxon>Schizopora</taxon>
    </lineage>
</organism>
<dbReference type="Proteomes" id="UP000053477">
    <property type="component" value="Unassembled WGS sequence"/>
</dbReference>
<dbReference type="Pfam" id="PF00702">
    <property type="entry name" value="Hydrolase"/>
    <property type="match status" value="1"/>
</dbReference>
<name>A0A0H2RBD4_9AGAM</name>